<dbReference type="InterPro" id="IPR029154">
    <property type="entry name" value="HIBADH-like_NADP-bd"/>
</dbReference>
<dbReference type="InterPro" id="IPR036291">
    <property type="entry name" value="NAD(P)-bd_dom_sf"/>
</dbReference>
<dbReference type="PIRSF" id="PIRSF000103">
    <property type="entry name" value="HIBADH"/>
    <property type="match status" value="1"/>
</dbReference>
<dbReference type="InterPro" id="IPR051265">
    <property type="entry name" value="HIBADH-related_NP60_sf"/>
</dbReference>
<dbReference type="EMBL" id="NQMS01000009">
    <property type="protein sequence ID" value="PAV94994.1"/>
    <property type="molecule type" value="Genomic_DNA"/>
</dbReference>
<dbReference type="PANTHER" id="PTHR43580">
    <property type="entry name" value="OXIDOREDUCTASE GLYR1-RELATED"/>
    <property type="match status" value="1"/>
</dbReference>
<evidence type="ECO:0000259" key="5">
    <source>
        <dbReference type="Pfam" id="PF14833"/>
    </source>
</evidence>
<dbReference type="OrthoDB" id="9786703at2"/>
<organism evidence="6 7">
    <name type="scientific">Hafnia paralvei</name>
    <dbReference type="NCBI Taxonomy" id="546367"/>
    <lineage>
        <taxon>Bacteria</taxon>
        <taxon>Pseudomonadati</taxon>
        <taxon>Pseudomonadota</taxon>
        <taxon>Gammaproteobacteria</taxon>
        <taxon>Enterobacterales</taxon>
        <taxon>Hafniaceae</taxon>
        <taxon>Hafnia</taxon>
    </lineage>
</organism>
<keyword evidence="7" id="KW-1185">Reference proteome</keyword>
<dbReference type="InterPro" id="IPR006115">
    <property type="entry name" value="6PGDH_NADP-bd"/>
</dbReference>
<feature type="active site" evidence="3">
    <location>
        <position position="169"/>
    </location>
</feature>
<evidence type="ECO:0000256" key="3">
    <source>
        <dbReference type="PIRSR" id="PIRSR000103-1"/>
    </source>
</evidence>
<feature type="domain" description="6-phosphogluconate dehydrogenase NADP-binding" evidence="4">
    <location>
        <begin position="2"/>
        <end position="157"/>
    </location>
</feature>
<reference evidence="6 7" key="1">
    <citation type="submission" date="2017-08" db="EMBL/GenBank/DDBJ databases">
        <title>Draft Genome Sequence of Hafnia alvei CITHA-6 Isolated from Raw Bovine Milk.</title>
        <authorList>
            <person name="Culligan E.P."/>
            <person name="Mcsweeney A."/>
            <person name="O'Doherty C."/>
            <person name="Gleeson E."/>
            <person name="O'Riordan D."/>
            <person name="Sleator R.D."/>
        </authorList>
    </citation>
    <scope>NUCLEOTIDE SEQUENCE [LARGE SCALE GENOMIC DNA]</scope>
    <source>
        <strain evidence="6 7">CITHA-6</strain>
    </source>
</reference>
<dbReference type="RefSeq" id="WP_039185145.1">
    <property type="nucleotide sequence ID" value="NZ_CAUFSP010000006.1"/>
</dbReference>
<evidence type="ECO:0000313" key="6">
    <source>
        <dbReference type="EMBL" id="PAV94994.1"/>
    </source>
</evidence>
<name>A0A2A2M8H7_9GAMM</name>
<dbReference type="PANTHER" id="PTHR43580:SF2">
    <property type="entry name" value="CYTOKINE-LIKE NUCLEAR FACTOR N-PAC"/>
    <property type="match status" value="1"/>
</dbReference>
<evidence type="ECO:0000259" key="4">
    <source>
        <dbReference type="Pfam" id="PF03446"/>
    </source>
</evidence>
<dbReference type="SUPFAM" id="SSF51735">
    <property type="entry name" value="NAD(P)-binding Rossmann-fold domains"/>
    <property type="match status" value="1"/>
</dbReference>
<dbReference type="PROSITE" id="PS00895">
    <property type="entry name" value="3_HYDROXYISOBUT_DH"/>
    <property type="match status" value="1"/>
</dbReference>
<dbReference type="Proteomes" id="UP000218796">
    <property type="component" value="Unassembled WGS sequence"/>
</dbReference>
<keyword evidence="2" id="KW-0520">NAD</keyword>
<dbReference type="GO" id="GO:0016054">
    <property type="term" value="P:organic acid catabolic process"/>
    <property type="evidence" value="ECO:0007669"/>
    <property type="project" value="UniProtKB-ARBA"/>
</dbReference>
<keyword evidence="1" id="KW-0560">Oxidoreductase</keyword>
<dbReference type="GO" id="GO:0051287">
    <property type="term" value="F:NAD binding"/>
    <property type="evidence" value="ECO:0007669"/>
    <property type="project" value="InterPro"/>
</dbReference>
<dbReference type="Pfam" id="PF03446">
    <property type="entry name" value="NAD_binding_2"/>
    <property type="match status" value="1"/>
</dbReference>
<evidence type="ECO:0000256" key="2">
    <source>
        <dbReference type="ARBA" id="ARBA00023027"/>
    </source>
</evidence>
<dbReference type="Gene3D" id="1.10.1040.10">
    <property type="entry name" value="N-(1-d-carboxylethyl)-l-norvaline Dehydrogenase, domain 2"/>
    <property type="match status" value="1"/>
</dbReference>
<feature type="domain" description="3-hydroxyisobutyrate dehydrogenase-like NAD-binding" evidence="5">
    <location>
        <begin position="165"/>
        <end position="283"/>
    </location>
</feature>
<dbReference type="AlphaFoldDB" id="A0A2A2M8H7"/>
<proteinExistence type="predicted"/>
<comment type="caution">
    <text evidence="6">The sequence shown here is derived from an EMBL/GenBank/DDBJ whole genome shotgun (WGS) entry which is preliminary data.</text>
</comment>
<gene>
    <name evidence="6" type="ORF">CJD50_18260</name>
</gene>
<evidence type="ECO:0000256" key="1">
    <source>
        <dbReference type="ARBA" id="ARBA00023002"/>
    </source>
</evidence>
<dbReference type="GO" id="GO:0016616">
    <property type="term" value="F:oxidoreductase activity, acting on the CH-OH group of donors, NAD or NADP as acceptor"/>
    <property type="evidence" value="ECO:0007669"/>
    <property type="project" value="UniProtKB-ARBA"/>
</dbReference>
<dbReference type="InterPro" id="IPR008927">
    <property type="entry name" value="6-PGluconate_DH-like_C_sf"/>
</dbReference>
<dbReference type="SUPFAM" id="SSF48179">
    <property type="entry name" value="6-phosphogluconate dehydrogenase C-terminal domain-like"/>
    <property type="match status" value="1"/>
</dbReference>
<protein>
    <submittedName>
        <fullName evidence="6">NAD(P)-dependent oxidoreductase</fullName>
    </submittedName>
</protein>
<sequence>MKIAFLGLGSMGQPMAQNLLKAGYEVKVWNRSAAAVEPLVANGASSCKNPADIAECEMVISMLADDHITHDVMVAQGALSALDKNAVYINMATVSNDLTREMTAYCAERGLHYIAAPVLGRVDVAAAGNLNILAAGEPEQLARAQPLFDVLGQKTWHFGDKPEQASTVKLAANFMLATVIESVGESAALVKAHGIEPKNFIDMLTSTLFSAPVYKNYGGMIAEERYTPAGFKLTLGLKDVRLAQQAAEEKNVPMPFASVLRDNFIDAIAQGDGNLDWSALANVSARRSGLK</sequence>
<accession>A0A2A2M8H7</accession>
<dbReference type="Gene3D" id="3.40.50.720">
    <property type="entry name" value="NAD(P)-binding Rossmann-like Domain"/>
    <property type="match status" value="1"/>
</dbReference>
<evidence type="ECO:0000313" key="7">
    <source>
        <dbReference type="Proteomes" id="UP000218796"/>
    </source>
</evidence>
<dbReference type="Pfam" id="PF14833">
    <property type="entry name" value="NAD_binding_11"/>
    <property type="match status" value="1"/>
</dbReference>
<dbReference type="InterPro" id="IPR015815">
    <property type="entry name" value="HIBADH-related"/>
</dbReference>
<dbReference type="InterPro" id="IPR013328">
    <property type="entry name" value="6PGD_dom2"/>
</dbReference>
<dbReference type="GO" id="GO:0050661">
    <property type="term" value="F:NADP binding"/>
    <property type="evidence" value="ECO:0007669"/>
    <property type="project" value="InterPro"/>
</dbReference>
<dbReference type="InterPro" id="IPR002204">
    <property type="entry name" value="3-OH-isobutyrate_DH-rel_CS"/>
</dbReference>